<dbReference type="InterPro" id="IPR007053">
    <property type="entry name" value="LRAT_dom"/>
</dbReference>
<keyword evidence="2" id="KW-0808">Transferase</keyword>
<keyword evidence="7" id="KW-1185">Reference proteome</keyword>
<dbReference type="EMBL" id="JAZGQO010000014">
    <property type="protein sequence ID" value="KAK6171218.1"/>
    <property type="molecule type" value="Genomic_DNA"/>
</dbReference>
<dbReference type="PANTHER" id="PTHR13943:SF77">
    <property type="entry name" value="LRAT DOMAIN-CONTAINING PROTEIN"/>
    <property type="match status" value="1"/>
</dbReference>
<dbReference type="GO" id="GO:0004623">
    <property type="term" value="F:phospholipase A2 activity"/>
    <property type="evidence" value="ECO:0007669"/>
    <property type="project" value="TreeGrafter"/>
</dbReference>
<evidence type="ECO:0000256" key="4">
    <source>
        <dbReference type="ARBA" id="ARBA00023098"/>
    </source>
</evidence>
<accession>A0AAN8J9H0</accession>
<evidence type="ECO:0000313" key="6">
    <source>
        <dbReference type="EMBL" id="KAK6171218.1"/>
    </source>
</evidence>
<proteinExistence type="inferred from homology"/>
<gene>
    <name evidence="6" type="ORF">SNE40_019453</name>
</gene>
<reference evidence="6 7" key="1">
    <citation type="submission" date="2024-01" db="EMBL/GenBank/DDBJ databases">
        <title>The genome of the rayed Mediterranean limpet Patella caerulea (Linnaeus, 1758).</title>
        <authorList>
            <person name="Anh-Thu Weber A."/>
            <person name="Halstead-Nussloch G."/>
        </authorList>
    </citation>
    <scope>NUCLEOTIDE SEQUENCE [LARGE SCALE GENOMIC DNA]</scope>
    <source>
        <strain evidence="6">AATW-2023a</strain>
        <tissue evidence="6">Whole specimen</tissue>
    </source>
</reference>
<dbReference type="PROSITE" id="PS51934">
    <property type="entry name" value="LRAT"/>
    <property type="match status" value="1"/>
</dbReference>
<dbReference type="Proteomes" id="UP001347796">
    <property type="component" value="Unassembled WGS sequence"/>
</dbReference>
<name>A0AAN8J9H0_PATCE</name>
<dbReference type="Gene3D" id="3.90.1720.10">
    <property type="entry name" value="endopeptidase domain like (from Nostoc punctiforme)"/>
    <property type="match status" value="1"/>
</dbReference>
<dbReference type="GO" id="GO:0005737">
    <property type="term" value="C:cytoplasm"/>
    <property type="evidence" value="ECO:0007669"/>
    <property type="project" value="TreeGrafter"/>
</dbReference>
<sequence>MSRELGLHNLQVLDQLEEGDIVKFERGWFSHYGVYVGNTDIVHLMGDSPNELLGTSQGISVVKKENFWDVANKSKAFKHNRDGVNFRPSDKKTIVNRAMSRVGDNSDYHVIYKNCEHFANWCRYDAEDSSQVNVVLTTLAAVGFFIGAKFLGLR</sequence>
<keyword evidence="4" id="KW-0443">Lipid metabolism</keyword>
<organism evidence="6 7">
    <name type="scientific">Patella caerulea</name>
    <name type="common">Rayed Mediterranean limpet</name>
    <dbReference type="NCBI Taxonomy" id="87958"/>
    <lineage>
        <taxon>Eukaryota</taxon>
        <taxon>Metazoa</taxon>
        <taxon>Spiralia</taxon>
        <taxon>Lophotrochozoa</taxon>
        <taxon>Mollusca</taxon>
        <taxon>Gastropoda</taxon>
        <taxon>Patellogastropoda</taxon>
        <taxon>Patelloidea</taxon>
        <taxon>Patellidae</taxon>
        <taxon>Patella</taxon>
    </lineage>
</organism>
<evidence type="ECO:0000313" key="7">
    <source>
        <dbReference type="Proteomes" id="UP001347796"/>
    </source>
</evidence>
<dbReference type="GO" id="GO:0070292">
    <property type="term" value="P:N-acylphosphatidylethanolamine metabolic process"/>
    <property type="evidence" value="ECO:0007669"/>
    <property type="project" value="TreeGrafter"/>
</dbReference>
<comment type="caution">
    <text evidence="6">The sequence shown here is derived from an EMBL/GenBank/DDBJ whole genome shotgun (WGS) entry which is preliminary data.</text>
</comment>
<evidence type="ECO:0000256" key="3">
    <source>
        <dbReference type="ARBA" id="ARBA00022801"/>
    </source>
</evidence>
<feature type="domain" description="LRAT" evidence="5">
    <location>
        <begin position="21"/>
        <end position="131"/>
    </location>
</feature>
<evidence type="ECO:0000259" key="5">
    <source>
        <dbReference type="PROSITE" id="PS51934"/>
    </source>
</evidence>
<dbReference type="AlphaFoldDB" id="A0AAN8J9H0"/>
<dbReference type="InterPro" id="IPR051496">
    <property type="entry name" value="H-rev107_PLA/AT"/>
</dbReference>
<evidence type="ECO:0000256" key="2">
    <source>
        <dbReference type="ARBA" id="ARBA00022679"/>
    </source>
</evidence>
<dbReference type="Pfam" id="PF04970">
    <property type="entry name" value="LRAT"/>
    <property type="match status" value="1"/>
</dbReference>
<dbReference type="PANTHER" id="PTHR13943">
    <property type="entry name" value="HRAS-LIKE SUPPRESSOR - RELATED"/>
    <property type="match status" value="1"/>
</dbReference>
<protein>
    <recommendedName>
        <fullName evidence="5">LRAT domain-containing protein</fullName>
    </recommendedName>
</protein>
<dbReference type="GO" id="GO:0008970">
    <property type="term" value="F:phospholipase A1 activity"/>
    <property type="evidence" value="ECO:0007669"/>
    <property type="project" value="TreeGrafter"/>
</dbReference>
<keyword evidence="3" id="KW-0378">Hydrolase</keyword>
<comment type="similarity">
    <text evidence="1">Belongs to the H-rev107 family.</text>
</comment>
<evidence type="ECO:0000256" key="1">
    <source>
        <dbReference type="ARBA" id="ARBA00007824"/>
    </source>
</evidence>
<dbReference type="GO" id="GO:0016410">
    <property type="term" value="F:N-acyltransferase activity"/>
    <property type="evidence" value="ECO:0007669"/>
    <property type="project" value="TreeGrafter"/>
</dbReference>